<dbReference type="OrthoDB" id="2013770at2759"/>
<evidence type="ECO:0000256" key="1">
    <source>
        <dbReference type="SAM" id="Phobius"/>
    </source>
</evidence>
<protein>
    <recommendedName>
        <fullName evidence="4">J domain-containing protein</fullName>
    </recommendedName>
</protein>
<dbReference type="Proteomes" id="UP000030748">
    <property type="component" value="Unassembled WGS sequence"/>
</dbReference>
<keyword evidence="1" id="KW-0472">Membrane</keyword>
<dbReference type="GO" id="GO:0009535">
    <property type="term" value="C:chloroplast thylakoid membrane"/>
    <property type="evidence" value="ECO:0007669"/>
    <property type="project" value="InterPro"/>
</dbReference>
<evidence type="ECO:0000313" key="3">
    <source>
        <dbReference type="Proteomes" id="UP000030748"/>
    </source>
</evidence>
<dbReference type="InterPro" id="IPR036869">
    <property type="entry name" value="J_dom_sf"/>
</dbReference>
<dbReference type="PhylomeDB" id="A0A022PZI5"/>
<sequence>MAASSTATGATTAYYIATRNHLSSTYRHPIPPSLSTYLKATKPPKKFLLIITNSGDASVTATEEESEVPVEVPERSPSLISALNVEKALRGIAITDVDHYGRLGLRSGCSYDQVNVAFKNKVTEVMNRGLAAEELDKEVELLKESHSILSTVEERRLYDWSLARSGKPDKYVWPFEVDITQPPTEIPPPQEPDDEGPTRLVGYFILSWLTLSVILFIVINR</sequence>
<accession>A0A022PZI5</accession>
<dbReference type="PANTHER" id="PTHR47726:SF1">
    <property type="entry name" value="NAD(P)H-QUINONE OXIDOREDUCTASE SUBUNIT U, CHLOROPLASTIC"/>
    <property type="match status" value="1"/>
</dbReference>
<dbReference type="eggNOG" id="ENOG502RXG6">
    <property type="taxonomic scope" value="Eukaryota"/>
</dbReference>
<dbReference type="KEGG" id="egt:105977162"/>
<evidence type="ECO:0008006" key="4">
    <source>
        <dbReference type="Google" id="ProtNLM"/>
    </source>
</evidence>
<dbReference type="SUPFAM" id="SSF46565">
    <property type="entry name" value="Chaperone J-domain"/>
    <property type="match status" value="1"/>
</dbReference>
<dbReference type="AlphaFoldDB" id="A0A022PZI5"/>
<keyword evidence="1" id="KW-1133">Transmembrane helix</keyword>
<reference evidence="2 3" key="1">
    <citation type="journal article" date="2013" name="Proc. Natl. Acad. Sci. U.S.A.">
        <title>Fine-scale variation in meiotic recombination in Mimulus inferred from population shotgun sequencing.</title>
        <authorList>
            <person name="Hellsten U."/>
            <person name="Wright K.M."/>
            <person name="Jenkins J."/>
            <person name="Shu S."/>
            <person name="Yuan Y."/>
            <person name="Wessler S.R."/>
            <person name="Schmutz J."/>
            <person name="Willis J.H."/>
            <person name="Rokhsar D.S."/>
        </authorList>
    </citation>
    <scope>NUCLEOTIDE SEQUENCE [LARGE SCALE GENOMIC DNA]</scope>
    <source>
        <strain evidence="3">cv. DUN x IM62</strain>
    </source>
</reference>
<keyword evidence="1" id="KW-0812">Transmembrane</keyword>
<dbReference type="GO" id="GO:0009507">
    <property type="term" value="C:chloroplast"/>
    <property type="evidence" value="ECO:0000318"/>
    <property type="project" value="GO_Central"/>
</dbReference>
<dbReference type="FunFam" id="1.10.287.110:FF:000080">
    <property type="entry name" value="NAD(P)H-quinone oxidoreductase subunit U chloroplastic"/>
    <property type="match status" value="1"/>
</dbReference>
<dbReference type="STRING" id="4155.A0A022PZI5"/>
<dbReference type="PANTHER" id="PTHR47726">
    <property type="entry name" value="NAD(P)H-QUINONE OXIDOREDUCTASE SUBUNIT U, CHLOROPLASTIC"/>
    <property type="match status" value="1"/>
</dbReference>
<dbReference type="OMA" id="PRNCSYD"/>
<dbReference type="GO" id="GO:0010598">
    <property type="term" value="C:NAD(P)H dehydrogenase complex (plastoquinone)"/>
    <property type="evidence" value="ECO:0000318"/>
    <property type="project" value="GO_Central"/>
</dbReference>
<dbReference type="EMBL" id="KI632284">
    <property type="protein sequence ID" value="EYU20303.1"/>
    <property type="molecule type" value="Genomic_DNA"/>
</dbReference>
<organism evidence="2 3">
    <name type="scientific">Erythranthe guttata</name>
    <name type="common">Yellow monkey flower</name>
    <name type="synonym">Mimulus guttatus</name>
    <dbReference type="NCBI Taxonomy" id="4155"/>
    <lineage>
        <taxon>Eukaryota</taxon>
        <taxon>Viridiplantae</taxon>
        <taxon>Streptophyta</taxon>
        <taxon>Embryophyta</taxon>
        <taxon>Tracheophyta</taxon>
        <taxon>Spermatophyta</taxon>
        <taxon>Magnoliopsida</taxon>
        <taxon>eudicotyledons</taxon>
        <taxon>Gunneridae</taxon>
        <taxon>Pentapetalae</taxon>
        <taxon>asterids</taxon>
        <taxon>lamiids</taxon>
        <taxon>Lamiales</taxon>
        <taxon>Phrymaceae</taxon>
        <taxon>Erythranthe</taxon>
    </lineage>
</organism>
<name>A0A022PZI5_ERYGU</name>
<feature type="transmembrane region" description="Helical" evidence="1">
    <location>
        <begin position="200"/>
        <end position="219"/>
    </location>
</feature>
<proteinExistence type="predicted"/>
<keyword evidence="3" id="KW-1185">Reference proteome</keyword>
<dbReference type="InterPro" id="IPR044199">
    <property type="entry name" value="NdhU_chloroplastic"/>
</dbReference>
<evidence type="ECO:0000313" key="2">
    <source>
        <dbReference type="EMBL" id="EYU20303.1"/>
    </source>
</evidence>
<gene>
    <name evidence="2" type="ORF">MIMGU_mgv1a013424mg</name>
</gene>